<organism evidence="7 8">
    <name type="scientific">Ensete ventricosum</name>
    <name type="common">Abyssinian banana</name>
    <name type="synonym">Musa ensete</name>
    <dbReference type="NCBI Taxonomy" id="4639"/>
    <lineage>
        <taxon>Eukaryota</taxon>
        <taxon>Viridiplantae</taxon>
        <taxon>Streptophyta</taxon>
        <taxon>Embryophyta</taxon>
        <taxon>Tracheophyta</taxon>
        <taxon>Spermatophyta</taxon>
        <taxon>Magnoliopsida</taxon>
        <taxon>Liliopsida</taxon>
        <taxon>Zingiberales</taxon>
        <taxon>Musaceae</taxon>
        <taxon>Ensete</taxon>
    </lineage>
</organism>
<sequence>MQSNSIDWTGSLESSVTPFGRPLVRVRHWRRALLVREALMATSSMPPSSCTNNLLIRSTAVTESREQDPKAQRTMACSCLPLLAHHSKTRLVPLVTDGPNIYKSSSPLVSLFHSFPLPSTPLLMEAIEEAESNRVGDLDQYLQIMRELREEKCPQFISPEAAESQRDARHESLVNKLIAAVYSGPTIGDVESALTLTTFPSGDSGGRCSCRPTVCSPDKGQGKMEHKYTLRLKTCGNGFADDGYKWRKYGQKSIKNSPNPRSYYRCSNPRCGAKKQVERSMEDPETLIVTYEGLHLHCTYSRLLLPPPQEDYKAGFHAAKKLKRRPMAGALDNTTIQSRLSSQPAVDGTVSPIMEEDALHSSEGLLEDVVPLLVRKPCISPTSSYDRRPSSSWTNSSSCFNLGILSTTM</sequence>
<proteinExistence type="predicted"/>
<comment type="caution">
    <text evidence="7">The sequence shown here is derived from an EMBL/GenBank/DDBJ whole genome shotgun (WGS) entry which is preliminary data.</text>
</comment>
<keyword evidence="4" id="KW-0804">Transcription</keyword>
<evidence type="ECO:0000256" key="5">
    <source>
        <dbReference type="ARBA" id="ARBA00023242"/>
    </source>
</evidence>
<keyword evidence="2" id="KW-0805">Transcription regulation</keyword>
<evidence type="ECO:0000313" key="8">
    <source>
        <dbReference type="Proteomes" id="UP001222027"/>
    </source>
</evidence>
<feature type="domain" description="WRKY" evidence="6">
    <location>
        <begin position="235"/>
        <end position="297"/>
    </location>
</feature>
<dbReference type="GO" id="GO:0043565">
    <property type="term" value="F:sequence-specific DNA binding"/>
    <property type="evidence" value="ECO:0007669"/>
    <property type="project" value="InterPro"/>
</dbReference>
<dbReference type="InterPro" id="IPR044810">
    <property type="entry name" value="WRKY_plant"/>
</dbReference>
<dbReference type="InterPro" id="IPR003657">
    <property type="entry name" value="WRKY_dom"/>
</dbReference>
<evidence type="ECO:0000256" key="3">
    <source>
        <dbReference type="ARBA" id="ARBA00023125"/>
    </source>
</evidence>
<evidence type="ECO:0000259" key="6">
    <source>
        <dbReference type="PROSITE" id="PS50811"/>
    </source>
</evidence>
<gene>
    <name evidence="7" type="ORF">OPV22_029307</name>
</gene>
<evidence type="ECO:0000256" key="2">
    <source>
        <dbReference type="ARBA" id="ARBA00023015"/>
    </source>
</evidence>
<dbReference type="PANTHER" id="PTHR31221:SF42">
    <property type="entry name" value="WRKY TRANSCRIPTION FACTOR 49-RELATED"/>
    <property type="match status" value="1"/>
</dbReference>
<keyword evidence="5" id="KW-0539">Nucleus</keyword>
<keyword evidence="8" id="KW-1185">Reference proteome</keyword>
<dbReference type="AlphaFoldDB" id="A0AAV8PX58"/>
<dbReference type="GO" id="GO:0003700">
    <property type="term" value="F:DNA-binding transcription factor activity"/>
    <property type="evidence" value="ECO:0007669"/>
    <property type="project" value="InterPro"/>
</dbReference>
<dbReference type="Pfam" id="PF03106">
    <property type="entry name" value="WRKY"/>
    <property type="match status" value="1"/>
</dbReference>
<dbReference type="PROSITE" id="PS50811">
    <property type="entry name" value="WRKY"/>
    <property type="match status" value="1"/>
</dbReference>
<dbReference type="SUPFAM" id="SSF118290">
    <property type="entry name" value="WRKY DNA-binding domain"/>
    <property type="match status" value="1"/>
</dbReference>
<dbReference type="Proteomes" id="UP001222027">
    <property type="component" value="Unassembled WGS sequence"/>
</dbReference>
<dbReference type="EMBL" id="JAQQAF010000008">
    <property type="protein sequence ID" value="KAJ8466755.1"/>
    <property type="molecule type" value="Genomic_DNA"/>
</dbReference>
<accession>A0AAV8PX58</accession>
<dbReference type="InterPro" id="IPR036576">
    <property type="entry name" value="WRKY_dom_sf"/>
</dbReference>
<comment type="subcellular location">
    <subcellularLocation>
        <location evidence="1">Nucleus</location>
    </subcellularLocation>
</comment>
<evidence type="ECO:0000256" key="1">
    <source>
        <dbReference type="ARBA" id="ARBA00004123"/>
    </source>
</evidence>
<reference evidence="7 8" key="1">
    <citation type="submission" date="2022-12" db="EMBL/GenBank/DDBJ databases">
        <title>Chromosome-scale assembly of the Ensete ventricosum genome.</title>
        <authorList>
            <person name="Dussert Y."/>
            <person name="Stocks J."/>
            <person name="Wendawek A."/>
            <person name="Woldeyes F."/>
            <person name="Nichols R.A."/>
            <person name="Borrell J.S."/>
        </authorList>
    </citation>
    <scope>NUCLEOTIDE SEQUENCE [LARGE SCALE GENOMIC DNA]</scope>
    <source>
        <strain evidence="8">cv. Maze</strain>
        <tissue evidence="7">Seeds</tissue>
    </source>
</reference>
<dbReference type="Gene3D" id="2.20.25.80">
    <property type="entry name" value="WRKY domain"/>
    <property type="match status" value="1"/>
</dbReference>
<evidence type="ECO:0000313" key="7">
    <source>
        <dbReference type="EMBL" id="KAJ8466755.1"/>
    </source>
</evidence>
<name>A0AAV8PX58_ENSVE</name>
<evidence type="ECO:0000256" key="4">
    <source>
        <dbReference type="ARBA" id="ARBA00023163"/>
    </source>
</evidence>
<dbReference type="GO" id="GO:0005634">
    <property type="term" value="C:nucleus"/>
    <property type="evidence" value="ECO:0007669"/>
    <property type="project" value="UniProtKB-SubCell"/>
</dbReference>
<dbReference type="SMART" id="SM00774">
    <property type="entry name" value="WRKY"/>
    <property type="match status" value="1"/>
</dbReference>
<protein>
    <recommendedName>
        <fullName evidence="6">WRKY domain-containing protein</fullName>
    </recommendedName>
</protein>
<dbReference type="PANTHER" id="PTHR31221">
    <property type="entry name" value="WRKY TRANSCRIPTION FACTOR PROTEIN 1-RELATED"/>
    <property type="match status" value="1"/>
</dbReference>
<keyword evidence="3" id="KW-0238">DNA-binding</keyword>